<name>A0A328C6G6_9DELT</name>
<dbReference type="Gene3D" id="1.10.1060.10">
    <property type="entry name" value="Alpha-helical ferredoxin"/>
    <property type="match status" value="1"/>
</dbReference>
<evidence type="ECO:0000313" key="9">
    <source>
        <dbReference type="EMBL" id="RAL23109.1"/>
    </source>
</evidence>
<keyword evidence="7" id="KW-0472">Membrane</keyword>
<dbReference type="InterPro" id="IPR032879">
    <property type="entry name" value="FixG_C"/>
</dbReference>
<comment type="caution">
    <text evidence="9">The sequence shown here is derived from an EMBL/GenBank/DDBJ whole genome shotgun (WGS) entry which is preliminary data.</text>
</comment>
<dbReference type="PANTHER" id="PTHR30176:SF3">
    <property type="entry name" value="FERREDOXIN-TYPE PROTEIN NAPH"/>
    <property type="match status" value="1"/>
</dbReference>
<dbReference type="InterPro" id="IPR009051">
    <property type="entry name" value="Helical_ferredxn"/>
</dbReference>
<dbReference type="EMBL" id="QHKO01000003">
    <property type="protein sequence ID" value="RAL23109.1"/>
    <property type="molecule type" value="Genomic_DNA"/>
</dbReference>
<dbReference type="AlphaFoldDB" id="A0A328C6G6"/>
<evidence type="ECO:0000256" key="5">
    <source>
        <dbReference type="ARBA" id="ARBA00023004"/>
    </source>
</evidence>
<dbReference type="Proteomes" id="UP000249169">
    <property type="component" value="Unassembled WGS sequence"/>
</dbReference>
<dbReference type="Gene3D" id="2.60.40.10">
    <property type="entry name" value="Immunoglobulins"/>
    <property type="match status" value="1"/>
</dbReference>
<reference evidence="9 10" key="1">
    <citation type="submission" date="2018-05" db="EMBL/GenBank/DDBJ databases">
        <title>Lujinxingia marina gen. nov. sp. nov., a new facultative anaerobic member of the class Deltaproteobacteria, and proposal of Lujinxingaceae fam. nov.</title>
        <authorList>
            <person name="Li C.-M."/>
        </authorList>
    </citation>
    <scope>NUCLEOTIDE SEQUENCE [LARGE SCALE GENOMIC DNA]</scope>
    <source>
        <strain evidence="9 10">B210</strain>
    </source>
</reference>
<dbReference type="Pfam" id="PF11614">
    <property type="entry name" value="FixG_C"/>
    <property type="match status" value="1"/>
</dbReference>
<feature type="transmembrane region" description="Helical" evidence="7">
    <location>
        <begin position="343"/>
        <end position="362"/>
    </location>
</feature>
<dbReference type="PROSITE" id="PS00198">
    <property type="entry name" value="4FE4S_FER_1"/>
    <property type="match status" value="1"/>
</dbReference>
<feature type="transmembrane region" description="Helical" evidence="7">
    <location>
        <begin position="86"/>
        <end position="107"/>
    </location>
</feature>
<evidence type="ECO:0000256" key="4">
    <source>
        <dbReference type="ARBA" id="ARBA00022982"/>
    </source>
</evidence>
<dbReference type="GO" id="GO:0005886">
    <property type="term" value="C:plasma membrane"/>
    <property type="evidence" value="ECO:0007669"/>
    <property type="project" value="TreeGrafter"/>
</dbReference>
<evidence type="ECO:0000313" key="10">
    <source>
        <dbReference type="Proteomes" id="UP000249169"/>
    </source>
</evidence>
<feature type="transmembrane region" description="Helical" evidence="7">
    <location>
        <begin position="197"/>
        <end position="215"/>
    </location>
</feature>
<dbReference type="SUPFAM" id="SSF54862">
    <property type="entry name" value="4Fe-4S ferredoxins"/>
    <property type="match status" value="1"/>
</dbReference>
<evidence type="ECO:0000259" key="8">
    <source>
        <dbReference type="PROSITE" id="PS51379"/>
    </source>
</evidence>
<evidence type="ECO:0000256" key="1">
    <source>
        <dbReference type="ARBA" id="ARBA00022448"/>
    </source>
</evidence>
<keyword evidence="7" id="KW-0812">Transmembrane</keyword>
<evidence type="ECO:0000256" key="2">
    <source>
        <dbReference type="ARBA" id="ARBA00022485"/>
    </source>
</evidence>
<keyword evidence="7" id="KW-1133">Transmembrane helix</keyword>
<accession>A0A328C6G6</accession>
<dbReference type="InterPro" id="IPR017900">
    <property type="entry name" value="4Fe4S_Fe_S_CS"/>
</dbReference>
<evidence type="ECO:0000256" key="7">
    <source>
        <dbReference type="SAM" id="Phobius"/>
    </source>
</evidence>
<protein>
    <submittedName>
        <fullName evidence="9">Cytochrome c oxidase accessory protein CcoG</fullName>
    </submittedName>
</protein>
<feature type="domain" description="4Fe-4S ferredoxin-type" evidence="8">
    <location>
        <begin position="266"/>
        <end position="294"/>
    </location>
</feature>
<proteinExistence type="predicted"/>
<feature type="transmembrane region" description="Helical" evidence="7">
    <location>
        <begin position="41"/>
        <end position="58"/>
    </location>
</feature>
<dbReference type="Pfam" id="PF12801">
    <property type="entry name" value="Fer4_5"/>
    <property type="match status" value="1"/>
</dbReference>
<keyword evidence="2" id="KW-0004">4Fe-4S</keyword>
<dbReference type="InterPro" id="IPR051684">
    <property type="entry name" value="Electron_Trans/Redox"/>
</dbReference>
<dbReference type="OrthoDB" id="9811700at2"/>
<evidence type="ECO:0000256" key="6">
    <source>
        <dbReference type="ARBA" id="ARBA00023014"/>
    </source>
</evidence>
<feature type="transmembrane region" description="Helical" evidence="7">
    <location>
        <begin position="159"/>
        <end position="177"/>
    </location>
</feature>
<dbReference type="Pfam" id="PF13746">
    <property type="entry name" value="Fer4_18"/>
    <property type="match status" value="1"/>
</dbReference>
<keyword evidence="6" id="KW-0411">Iron-sulfur</keyword>
<keyword evidence="5" id="KW-0408">Iron</keyword>
<dbReference type="PANTHER" id="PTHR30176">
    <property type="entry name" value="FERREDOXIN-TYPE PROTEIN NAPH"/>
    <property type="match status" value="1"/>
</dbReference>
<keyword evidence="4" id="KW-0249">Electron transport</keyword>
<dbReference type="GO" id="GO:0046872">
    <property type="term" value="F:metal ion binding"/>
    <property type="evidence" value="ECO:0007669"/>
    <property type="project" value="UniProtKB-KW"/>
</dbReference>
<dbReference type="PROSITE" id="PS51379">
    <property type="entry name" value="4FE4S_FER_2"/>
    <property type="match status" value="1"/>
</dbReference>
<dbReference type="InterPro" id="IPR017896">
    <property type="entry name" value="4Fe4S_Fe-S-bd"/>
</dbReference>
<gene>
    <name evidence="9" type="primary">ccoG</name>
    <name evidence="9" type="ORF">DL240_09510</name>
</gene>
<dbReference type="InterPro" id="IPR013783">
    <property type="entry name" value="Ig-like_fold"/>
</dbReference>
<keyword evidence="10" id="KW-1185">Reference proteome</keyword>
<dbReference type="GO" id="GO:0051539">
    <property type="term" value="F:4 iron, 4 sulfur cluster binding"/>
    <property type="evidence" value="ECO:0007669"/>
    <property type="project" value="UniProtKB-KW"/>
</dbReference>
<dbReference type="InterPro" id="IPR014116">
    <property type="entry name" value="Cyt_c_oxidase_cbb3_FixG"/>
</dbReference>
<sequence>MSTPPILESPDAVLSTMDKDGKRRWIYPTLSPGRFLNARRLVGFVLIAFFVALPWINIADKPAIFLNLTGGEFTFFGLTLHATDTVLLMVFLLTILLSVFFFTALFGRVWCGWGCPQTVYLEFVFRPIERLIEGKESARRRRDQGPWTGEKVARKGLKLVVFGALSLFLAHTFVAYFVSWPELLRWMSLSPTEHPGYFATMAITTALIFFDFGYFREQMCTITCPYARFQSVLMDRHSLIVSYDPNRGEPRGKRKRAKSAGPIDLDQPLARLGDCIDCGACVRTCPTGIDIREGLQMECISCTQCVDACDSIMDAIDKPRGLIRYTSENAIAQKPTRVIRPRTVAYGVLLVVLSSVLVALIGQRSPLEVDIGRMPGPAFTELADGQIANRLRVRLRNRTGEDRQATLRLSEPAGAQVRVVGPQTISLNSGELSRFEVWVTAPPEALPDGSATATFEVIIDGEPWATSSFPLLGPTSVGE</sequence>
<dbReference type="NCBIfam" id="TIGR02745">
    <property type="entry name" value="ccoG_rdxA_fixG"/>
    <property type="match status" value="1"/>
</dbReference>
<keyword evidence="3" id="KW-0479">Metal-binding</keyword>
<organism evidence="9 10">
    <name type="scientific">Lujinxingia litoralis</name>
    <dbReference type="NCBI Taxonomy" id="2211119"/>
    <lineage>
        <taxon>Bacteria</taxon>
        <taxon>Deltaproteobacteria</taxon>
        <taxon>Bradymonadales</taxon>
        <taxon>Lujinxingiaceae</taxon>
        <taxon>Lujinxingia</taxon>
    </lineage>
</organism>
<dbReference type="RefSeq" id="WP_111729637.1">
    <property type="nucleotide sequence ID" value="NZ_QHKO01000003.1"/>
</dbReference>
<keyword evidence="1" id="KW-0813">Transport</keyword>
<evidence type="ECO:0000256" key="3">
    <source>
        <dbReference type="ARBA" id="ARBA00022723"/>
    </source>
</evidence>